<name>A0A379Z6Q0_9GAMM</name>
<dbReference type="Proteomes" id="UP000254069">
    <property type="component" value="Unassembled WGS sequence"/>
</dbReference>
<sequence length="35" mass="3906">MWINSTLALLMFLPLLGYTLVALLACGARQIQLTR</sequence>
<protein>
    <submittedName>
        <fullName evidence="1">Uncharacterized protein</fullName>
    </submittedName>
</protein>
<dbReference type="AlphaFoldDB" id="A0A379Z6Q0"/>
<evidence type="ECO:0000313" key="2">
    <source>
        <dbReference type="Proteomes" id="UP000254069"/>
    </source>
</evidence>
<accession>A0A379Z6Q0</accession>
<dbReference type="EMBL" id="UGYO01000001">
    <property type="protein sequence ID" value="SUI55680.1"/>
    <property type="molecule type" value="Genomic_DNA"/>
</dbReference>
<gene>
    <name evidence="1" type="ORF">NCTC10738_01030</name>
</gene>
<proteinExistence type="predicted"/>
<evidence type="ECO:0000313" key="1">
    <source>
        <dbReference type="EMBL" id="SUI55680.1"/>
    </source>
</evidence>
<organism evidence="1 2">
    <name type="scientific">Shewanella algae</name>
    <dbReference type="NCBI Taxonomy" id="38313"/>
    <lineage>
        <taxon>Bacteria</taxon>
        <taxon>Pseudomonadati</taxon>
        <taxon>Pseudomonadota</taxon>
        <taxon>Gammaproteobacteria</taxon>
        <taxon>Alteromonadales</taxon>
        <taxon>Shewanellaceae</taxon>
        <taxon>Shewanella</taxon>
    </lineage>
</organism>
<reference evidence="1 2" key="1">
    <citation type="submission" date="2018-06" db="EMBL/GenBank/DDBJ databases">
        <authorList>
            <consortium name="Pathogen Informatics"/>
            <person name="Doyle S."/>
        </authorList>
    </citation>
    <scope>NUCLEOTIDE SEQUENCE [LARGE SCALE GENOMIC DNA]</scope>
    <source>
        <strain evidence="1 2">NCTC10738</strain>
    </source>
</reference>
<keyword evidence="2" id="KW-1185">Reference proteome</keyword>